<organism evidence="1 2">
    <name type="scientific">Cupriavidus nantongensis</name>
    <dbReference type="NCBI Taxonomy" id="1796606"/>
    <lineage>
        <taxon>Bacteria</taxon>
        <taxon>Pseudomonadati</taxon>
        <taxon>Pseudomonadota</taxon>
        <taxon>Betaproteobacteria</taxon>
        <taxon>Burkholderiales</taxon>
        <taxon>Burkholderiaceae</taxon>
        <taxon>Cupriavidus</taxon>
    </lineage>
</organism>
<protein>
    <submittedName>
        <fullName evidence="1">Uncharacterized protein</fullName>
    </submittedName>
</protein>
<proteinExistence type="predicted"/>
<dbReference type="Proteomes" id="UP000075238">
    <property type="component" value="Chromosome 1"/>
</dbReference>
<evidence type="ECO:0000313" key="2">
    <source>
        <dbReference type="Proteomes" id="UP000075238"/>
    </source>
</evidence>
<evidence type="ECO:0000313" key="1">
    <source>
        <dbReference type="EMBL" id="AMR78588.1"/>
    </source>
</evidence>
<name>A0A142JKH6_9BURK</name>
<dbReference type="EMBL" id="CP014844">
    <property type="protein sequence ID" value="AMR78588.1"/>
    <property type="molecule type" value="Genomic_DNA"/>
</dbReference>
<dbReference type="AlphaFoldDB" id="A0A142JKH6"/>
<accession>A0A142JKH6</accession>
<dbReference type="KEGG" id="cnan:A2G96_13015"/>
<gene>
    <name evidence="1" type="ORF">A2G96_13015</name>
</gene>
<reference evidence="1 2" key="1">
    <citation type="submission" date="2016-03" db="EMBL/GenBank/DDBJ databases">
        <title>Complete genome sequence of a novel chlorpyrifos degrading bacterium, Cupriavidus nantongensis sp. X1.</title>
        <authorList>
            <person name="Fang L."/>
        </authorList>
    </citation>
    <scope>NUCLEOTIDE SEQUENCE [LARGE SCALE GENOMIC DNA]</scope>
    <source>
        <strain evidence="1 2">X1</strain>
    </source>
</reference>
<keyword evidence="2" id="KW-1185">Reference proteome</keyword>
<sequence length="156" mass="17053">MDYHVVRRELLKIAYLMTVRVFGDDAIVSESGRLYRAAIMTSTVEELKEVGIGGATFQDFPPGLPRPHQKNQHVLTCVRIGRTILSGVTLFGGINGFFVTPATGFSAEDQVGEVVVIDASTSKMQTYEYINVILDIMNTGMPLPAAQQSRGRGEMA</sequence>